<dbReference type="AlphaFoldDB" id="A0A4C1W482"/>
<feature type="region of interest" description="Disordered" evidence="1">
    <location>
        <begin position="132"/>
        <end position="168"/>
    </location>
</feature>
<evidence type="ECO:0000256" key="1">
    <source>
        <dbReference type="SAM" id="MobiDB-lite"/>
    </source>
</evidence>
<gene>
    <name evidence="2" type="ORF">EVAR_35959_1</name>
</gene>
<feature type="compositionally biased region" description="Low complexity" evidence="1">
    <location>
        <begin position="137"/>
        <end position="148"/>
    </location>
</feature>
<dbReference type="Proteomes" id="UP000299102">
    <property type="component" value="Unassembled WGS sequence"/>
</dbReference>
<comment type="caution">
    <text evidence="2">The sequence shown here is derived from an EMBL/GenBank/DDBJ whole genome shotgun (WGS) entry which is preliminary data.</text>
</comment>
<keyword evidence="3" id="KW-1185">Reference proteome</keyword>
<name>A0A4C1W482_EUMVA</name>
<organism evidence="2 3">
    <name type="scientific">Eumeta variegata</name>
    <name type="common">Bagworm moth</name>
    <name type="synonym">Eumeta japonica</name>
    <dbReference type="NCBI Taxonomy" id="151549"/>
    <lineage>
        <taxon>Eukaryota</taxon>
        <taxon>Metazoa</taxon>
        <taxon>Ecdysozoa</taxon>
        <taxon>Arthropoda</taxon>
        <taxon>Hexapoda</taxon>
        <taxon>Insecta</taxon>
        <taxon>Pterygota</taxon>
        <taxon>Neoptera</taxon>
        <taxon>Endopterygota</taxon>
        <taxon>Lepidoptera</taxon>
        <taxon>Glossata</taxon>
        <taxon>Ditrysia</taxon>
        <taxon>Tineoidea</taxon>
        <taxon>Psychidae</taxon>
        <taxon>Oiketicinae</taxon>
        <taxon>Eumeta</taxon>
    </lineage>
</organism>
<evidence type="ECO:0000313" key="3">
    <source>
        <dbReference type="Proteomes" id="UP000299102"/>
    </source>
</evidence>
<dbReference type="EMBL" id="BGZK01000469">
    <property type="protein sequence ID" value="GBP45690.1"/>
    <property type="molecule type" value="Genomic_DNA"/>
</dbReference>
<proteinExistence type="predicted"/>
<feature type="region of interest" description="Disordered" evidence="1">
    <location>
        <begin position="1"/>
        <end position="32"/>
    </location>
</feature>
<feature type="compositionally biased region" description="Basic residues" evidence="1">
    <location>
        <begin position="8"/>
        <end position="20"/>
    </location>
</feature>
<protein>
    <submittedName>
        <fullName evidence="2">Uncharacterized protein</fullName>
    </submittedName>
</protein>
<reference evidence="2 3" key="1">
    <citation type="journal article" date="2019" name="Commun. Biol.">
        <title>The bagworm genome reveals a unique fibroin gene that provides high tensile strength.</title>
        <authorList>
            <person name="Kono N."/>
            <person name="Nakamura H."/>
            <person name="Ohtoshi R."/>
            <person name="Tomita M."/>
            <person name="Numata K."/>
            <person name="Arakawa K."/>
        </authorList>
    </citation>
    <scope>NUCLEOTIDE SEQUENCE [LARGE SCALE GENOMIC DNA]</scope>
</reference>
<evidence type="ECO:0000313" key="2">
    <source>
        <dbReference type="EMBL" id="GBP45690.1"/>
    </source>
</evidence>
<accession>A0A4C1W482</accession>
<sequence>MSGQAPRRLQRGRRVARRTLQRPVSAGGGRTSALCTSGMAAVPSRLHFNELKCGDISFGAVVTHARRTACVGPSWASARPRRHSCRRFFALAGDVVVLVSWRPIPLRHAEACAAGRCRESTAVLKIVQQVGQVKPNRSPSSPRPRLIAGGAGRGGAGAPLRSSVVDPS</sequence>